<dbReference type="PRINTS" id="PR01850">
    <property type="entry name" value="GROUCHOFAMLY"/>
</dbReference>
<dbReference type="SUPFAM" id="SSF50978">
    <property type="entry name" value="WD40 repeat-like"/>
    <property type="match status" value="1"/>
</dbReference>
<dbReference type="GO" id="GO:0003714">
    <property type="term" value="F:transcription corepressor activity"/>
    <property type="evidence" value="ECO:0007669"/>
    <property type="project" value="TreeGrafter"/>
</dbReference>
<keyword evidence="4" id="KW-0677">Repeat</keyword>
<dbReference type="InterPro" id="IPR036322">
    <property type="entry name" value="WD40_repeat_dom_sf"/>
</dbReference>
<feature type="region of interest" description="Disordered" evidence="8">
    <location>
        <begin position="1"/>
        <end position="67"/>
    </location>
</feature>
<evidence type="ECO:0000256" key="1">
    <source>
        <dbReference type="ARBA" id="ARBA00004123"/>
    </source>
</evidence>
<feature type="repeat" description="WD" evidence="6">
    <location>
        <begin position="654"/>
        <end position="674"/>
    </location>
</feature>
<feature type="compositionally biased region" description="Low complexity" evidence="8">
    <location>
        <begin position="46"/>
        <end position="64"/>
    </location>
</feature>
<evidence type="ECO:0000256" key="2">
    <source>
        <dbReference type="ARBA" id="ARBA00005969"/>
    </source>
</evidence>
<feature type="compositionally biased region" description="Polar residues" evidence="8">
    <location>
        <begin position="223"/>
        <end position="239"/>
    </location>
</feature>
<proteinExistence type="inferred from homology"/>
<gene>
    <name evidence="10" type="ORF">Z043_107079</name>
</gene>
<feature type="region of interest" description="Disordered" evidence="8">
    <location>
        <begin position="341"/>
        <end position="362"/>
    </location>
</feature>
<evidence type="ECO:0000256" key="4">
    <source>
        <dbReference type="ARBA" id="ARBA00022737"/>
    </source>
</evidence>
<evidence type="ECO:0000256" key="8">
    <source>
        <dbReference type="SAM" id="MobiDB-lite"/>
    </source>
</evidence>
<organism evidence="10 11">
    <name type="scientific">Scleropages formosus</name>
    <name type="common">Asian bonytongue</name>
    <name type="synonym">Osteoglossum formosum</name>
    <dbReference type="NCBI Taxonomy" id="113540"/>
    <lineage>
        <taxon>Eukaryota</taxon>
        <taxon>Metazoa</taxon>
        <taxon>Chordata</taxon>
        <taxon>Craniata</taxon>
        <taxon>Vertebrata</taxon>
        <taxon>Euteleostomi</taxon>
        <taxon>Actinopterygii</taxon>
        <taxon>Neopterygii</taxon>
        <taxon>Teleostei</taxon>
        <taxon>Osteoglossocephala</taxon>
        <taxon>Osteoglossomorpha</taxon>
        <taxon>Osteoglossiformes</taxon>
        <taxon>Osteoglossidae</taxon>
        <taxon>Scleropages</taxon>
    </lineage>
</organism>
<keyword evidence="5" id="KW-0539">Nucleus</keyword>
<dbReference type="PANTHER" id="PTHR10814">
    <property type="entry name" value="TRANSDUCIN-LIKE ENHANCER PROTEIN"/>
    <property type="match status" value="1"/>
</dbReference>
<feature type="coiled-coil region" evidence="7">
    <location>
        <begin position="73"/>
        <end position="107"/>
    </location>
</feature>
<comment type="similarity">
    <text evidence="2">Belongs to the WD repeat Groucho/TLE family.</text>
</comment>
<feature type="region of interest" description="Disordered" evidence="8">
    <location>
        <begin position="220"/>
        <end position="302"/>
    </location>
</feature>
<evidence type="ECO:0000313" key="10">
    <source>
        <dbReference type="EMBL" id="KPP73817.1"/>
    </source>
</evidence>
<dbReference type="Gene3D" id="2.130.10.10">
    <property type="entry name" value="YVTN repeat-like/Quinoprotein amine dehydrogenase"/>
    <property type="match status" value="1"/>
</dbReference>
<dbReference type="InterPro" id="IPR009146">
    <property type="entry name" value="Groucho_enhance"/>
</dbReference>
<keyword evidence="3 6" id="KW-0853">WD repeat</keyword>
<accession>A0A0N8K133</accession>
<dbReference type="InterPro" id="IPR019775">
    <property type="entry name" value="WD40_repeat_CS"/>
</dbReference>
<dbReference type="EMBL" id="JARO02002015">
    <property type="protein sequence ID" value="KPP73817.1"/>
    <property type="molecule type" value="Genomic_DNA"/>
</dbReference>
<dbReference type="Pfam" id="PF00400">
    <property type="entry name" value="WD40"/>
    <property type="match status" value="4"/>
</dbReference>
<dbReference type="SMART" id="SM00320">
    <property type="entry name" value="WD40"/>
    <property type="match status" value="6"/>
</dbReference>
<dbReference type="Pfam" id="PF03920">
    <property type="entry name" value="TLE_N"/>
    <property type="match status" value="1"/>
</dbReference>
<evidence type="ECO:0000259" key="9">
    <source>
        <dbReference type="Pfam" id="PF03920"/>
    </source>
</evidence>
<feature type="domain" description="Groucho/TLE N-terminal Q-rich" evidence="9">
    <location>
        <begin position="66"/>
        <end position="152"/>
    </location>
</feature>
<comment type="caution">
    <text evidence="10">The sequence shown here is derived from an EMBL/GenBank/DDBJ whole genome shotgun (WGS) entry which is preliminary data.</text>
</comment>
<dbReference type="InterPro" id="IPR015943">
    <property type="entry name" value="WD40/YVTN_repeat-like_dom_sf"/>
</dbReference>
<dbReference type="GO" id="GO:0090090">
    <property type="term" value="P:negative regulation of canonical Wnt signaling pathway"/>
    <property type="evidence" value="ECO:0007669"/>
    <property type="project" value="TreeGrafter"/>
</dbReference>
<dbReference type="GO" id="GO:0005667">
    <property type="term" value="C:transcription regulator complex"/>
    <property type="evidence" value="ECO:0007669"/>
    <property type="project" value="TreeGrafter"/>
</dbReference>
<dbReference type="AlphaFoldDB" id="A0A0N8K133"/>
<dbReference type="PROSITE" id="PS00678">
    <property type="entry name" value="WD_REPEATS_1"/>
    <property type="match status" value="1"/>
</dbReference>
<evidence type="ECO:0000256" key="5">
    <source>
        <dbReference type="ARBA" id="ARBA00023242"/>
    </source>
</evidence>
<evidence type="ECO:0000256" key="3">
    <source>
        <dbReference type="ARBA" id="ARBA00022574"/>
    </source>
</evidence>
<feature type="compositionally biased region" description="Polar residues" evidence="8">
    <location>
        <begin position="283"/>
        <end position="302"/>
    </location>
</feature>
<dbReference type="InterPro" id="IPR005617">
    <property type="entry name" value="Groucho/TLE_N"/>
</dbReference>
<feature type="repeat" description="WD" evidence="6">
    <location>
        <begin position="725"/>
        <end position="766"/>
    </location>
</feature>
<name>A0A0N8K133_SCLFO</name>
<evidence type="ECO:0000256" key="6">
    <source>
        <dbReference type="PROSITE-ProRule" id="PRU00221"/>
    </source>
</evidence>
<protein>
    <recommendedName>
        <fullName evidence="9">Groucho/TLE N-terminal Q-rich domain-containing protein</fullName>
    </recommendedName>
</protein>
<comment type="subcellular location">
    <subcellularLocation>
        <location evidence="1">Nucleus</location>
    </subcellularLocation>
</comment>
<dbReference type="Proteomes" id="UP000034805">
    <property type="component" value="Unassembled WGS sequence"/>
</dbReference>
<dbReference type="GO" id="GO:0005634">
    <property type="term" value="C:nucleus"/>
    <property type="evidence" value="ECO:0007669"/>
    <property type="project" value="UniProtKB-SubCell"/>
</dbReference>
<evidence type="ECO:0000256" key="7">
    <source>
        <dbReference type="SAM" id="Coils"/>
    </source>
</evidence>
<reference evidence="10 11" key="1">
    <citation type="submission" date="2015-08" db="EMBL/GenBank/DDBJ databases">
        <title>The genome of the Asian arowana (Scleropages formosus).</title>
        <authorList>
            <person name="Tan M.H."/>
            <person name="Gan H.M."/>
            <person name="Croft L.J."/>
            <person name="Austin C.M."/>
        </authorList>
    </citation>
    <scope>NUCLEOTIDE SEQUENCE [LARGE SCALE GENOMIC DNA]</scope>
    <source>
        <strain evidence="10">Aro1</strain>
    </source>
</reference>
<sequence length="883" mass="95169">MVSLPMRLIISPPDKSGATAPLNPPPEEEGEGWLKEPPLVPIAQLSSSSRSSASAHPPSRSPQSEKLTLPELLERIKDECRELQTQNHSLKVEVEKLLREKSEIQRHYVMTEISKRLNRLCSQMIPYLPREHQQRLLLSVESAKQVSAADVSVGLGGLPIPLPPPPHPHPILPCLPFLPRHQAPAHETPGPDTLLAHCRGFGAPAVPDAERAGGAVITVFTPCPSTSPKGSQSNETSGHPNGHLADQHHRLKRCKTELGSPVDFESPSEPPRPPGGGGGERLPQTSCLCFPPQSGNANKNNDQLGEVKDRAALHSSSSSCENTLDQESSAEASLSSLASSLSSWTPCDGREPSLSEKSGTPSIKSDTLVSLETFSPIRNASALSRVAPDMTLRDLGELLSTAGIKPLGWAPSSRGHRSSGLELLCSGRSPLSRMFPETCSADGVGDKALCCKGCKSCAEGRGCDCTRYRISACVVNVSPPLPAEGAPLQGASRSTPHEVNGEVGGALVYREGMDLLSPQLSSGMGYNPSPRVGFKSPHHWRSFGLPACMYSAASRKQSYSFLVKGDGQVQPIGFPANPLVCPDVPRHARQIHILPHGEVVSAIAISTSSHQVYTGGRGCVKVWDITKPCSRNPVSQLDCLNRDIYIRSCKLLSDEQTLIMGGEDGTLSIWDLTSPTPRIKTELTSSASSCYALAISPDSKVCFLCSSNSGILVWDLHNNTLVRQFQGHVSGASCIDIANDGVKVWTGGLDRTVRCWDLREGQQLERRDFPSPVLSLSYCPTGDWLAVGMDNSWIDMMHVSNPDKYRVHLHESSVLSLKFSNSGKWFASTGKDNLVHICRSPYGVNVFQAMESSSVLTCDISRDDQVMVTGSGDKVATVYEVLF</sequence>
<evidence type="ECO:0000313" key="11">
    <source>
        <dbReference type="Proteomes" id="UP000034805"/>
    </source>
</evidence>
<dbReference type="PANTHER" id="PTHR10814:SF33">
    <property type="entry name" value="TRANSDUCIN-LIKE ENHANCER PROTEIN 7"/>
    <property type="match status" value="1"/>
</dbReference>
<keyword evidence="7" id="KW-0175">Coiled coil</keyword>
<dbReference type="PROSITE" id="PS50082">
    <property type="entry name" value="WD_REPEATS_2"/>
    <property type="match status" value="2"/>
</dbReference>
<dbReference type="STRING" id="113540.ENSSFOP00015017812"/>
<dbReference type="PROSITE" id="PS50294">
    <property type="entry name" value="WD_REPEATS_REGION"/>
    <property type="match status" value="1"/>
</dbReference>
<dbReference type="InterPro" id="IPR001680">
    <property type="entry name" value="WD40_rpt"/>
</dbReference>